<comment type="caution">
    <text evidence="1">The sequence shown here is derived from an EMBL/GenBank/DDBJ whole genome shotgun (WGS) entry which is preliminary data.</text>
</comment>
<reference evidence="2" key="1">
    <citation type="journal article" date="2022" name="Mol. Ecol. Resour.">
        <title>The genomes of chicory, endive, great burdock and yacon provide insights into Asteraceae palaeo-polyploidization history and plant inulin production.</title>
        <authorList>
            <person name="Fan W."/>
            <person name="Wang S."/>
            <person name="Wang H."/>
            <person name="Wang A."/>
            <person name="Jiang F."/>
            <person name="Liu H."/>
            <person name="Zhao H."/>
            <person name="Xu D."/>
            <person name="Zhang Y."/>
        </authorList>
    </citation>
    <scope>NUCLEOTIDE SEQUENCE [LARGE SCALE GENOMIC DNA]</scope>
    <source>
        <strain evidence="2">cv. Punajuju</strain>
    </source>
</reference>
<dbReference type="EMBL" id="CM042013">
    <property type="protein sequence ID" value="KAI3737224.1"/>
    <property type="molecule type" value="Genomic_DNA"/>
</dbReference>
<name>A0ACB9CSE2_CICIN</name>
<keyword evidence="2" id="KW-1185">Reference proteome</keyword>
<sequence length="137" mass="16091">MEEEDSGDDSRLRLKKRYQFDLVVKYARYERDEEFDICLIDFEFLVVKWTDYSQLSRLYLFENLDITHYKYAAVTTITTVTGHTDFAIPSVTISFISHLQRLAANHKMKGIPYLIHSILNITVFSHSLLLTTFQVES</sequence>
<evidence type="ECO:0000313" key="1">
    <source>
        <dbReference type="EMBL" id="KAI3737224.1"/>
    </source>
</evidence>
<reference evidence="1 2" key="2">
    <citation type="journal article" date="2022" name="Mol. Ecol. Resour.">
        <title>The genomes of chicory, endive, great burdock and yacon provide insights into Asteraceae paleo-polyploidization history and plant inulin production.</title>
        <authorList>
            <person name="Fan W."/>
            <person name="Wang S."/>
            <person name="Wang H."/>
            <person name="Wang A."/>
            <person name="Jiang F."/>
            <person name="Liu H."/>
            <person name="Zhao H."/>
            <person name="Xu D."/>
            <person name="Zhang Y."/>
        </authorList>
    </citation>
    <scope>NUCLEOTIDE SEQUENCE [LARGE SCALE GENOMIC DNA]</scope>
    <source>
        <strain evidence="2">cv. Punajuju</strain>
        <tissue evidence="1">Leaves</tissue>
    </source>
</reference>
<proteinExistence type="predicted"/>
<protein>
    <submittedName>
        <fullName evidence="1">Uncharacterized protein</fullName>
    </submittedName>
</protein>
<gene>
    <name evidence="1" type="ORF">L2E82_27220</name>
</gene>
<organism evidence="1 2">
    <name type="scientific">Cichorium intybus</name>
    <name type="common">Chicory</name>
    <dbReference type="NCBI Taxonomy" id="13427"/>
    <lineage>
        <taxon>Eukaryota</taxon>
        <taxon>Viridiplantae</taxon>
        <taxon>Streptophyta</taxon>
        <taxon>Embryophyta</taxon>
        <taxon>Tracheophyta</taxon>
        <taxon>Spermatophyta</taxon>
        <taxon>Magnoliopsida</taxon>
        <taxon>eudicotyledons</taxon>
        <taxon>Gunneridae</taxon>
        <taxon>Pentapetalae</taxon>
        <taxon>asterids</taxon>
        <taxon>campanulids</taxon>
        <taxon>Asterales</taxon>
        <taxon>Asteraceae</taxon>
        <taxon>Cichorioideae</taxon>
        <taxon>Cichorieae</taxon>
        <taxon>Cichoriinae</taxon>
        <taxon>Cichorium</taxon>
    </lineage>
</organism>
<dbReference type="Proteomes" id="UP001055811">
    <property type="component" value="Linkage Group LG05"/>
</dbReference>
<evidence type="ECO:0000313" key="2">
    <source>
        <dbReference type="Proteomes" id="UP001055811"/>
    </source>
</evidence>
<accession>A0ACB9CSE2</accession>